<dbReference type="OrthoDB" id="3034217at2"/>
<dbReference type="InterPro" id="IPR033469">
    <property type="entry name" value="CYTH-like_dom_sf"/>
</dbReference>
<dbReference type="Gene3D" id="1.40.20.10">
    <property type="entry name" value="CHAD domain"/>
    <property type="match status" value="1"/>
</dbReference>
<dbReference type="SUPFAM" id="SSF55154">
    <property type="entry name" value="CYTH-like phosphatases"/>
    <property type="match status" value="1"/>
</dbReference>
<dbReference type="Gene3D" id="2.40.320.10">
    <property type="entry name" value="Hypothetical Protein Pfu-838710-001"/>
    <property type="match status" value="1"/>
</dbReference>
<keyword evidence="4" id="KW-1185">Reference proteome</keyword>
<evidence type="ECO:0000313" key="3">
    <source>
        <dbReference type="EMBL" id="SEN36280.1"/>
    </source>
</evidence>
<dbReference type="InterPro" id="IPR039013">
    <property type="entry name" value="YgiF"/>
</dbReference>
<reference evidence="3 4" key="1">
    <citation type="submission" date="2016-10" db="EMBL/GenBank/DDBJ databases">
        <authorList>
            <person name="de Groot N.N."/>
        </authorList>
    </citation>
    <scope>NUCLEOTIDE SEQUENCE [LARGE SCALE GENOMIC DNA]</scope>
    <source>
        <strain evidence="3 4">DSM 15123</strain>
    </source>
</reference>
<dbReference type="GO" id="GO:0050355">
    <property type="term" value="F:inorganic triphosphate phosphatase activity"/>
    <property type="evidence" value="ECO:0007669"/>
    <property type="project" value="InterPro"/>
</dbReference>
<dbReference type="InterPro" id="IPR023577">
    <property type="entry name" value="CYTH_domain"/>
</dbReference>
<dbReference type="PANTHER" id="PTHR39569:SF1">
    <property type="entry name" value="INORGANIC TRIPHOSPHATASE"/>
    <property type="match status" value="1"/>
</dbReference>
<dbReference type="STRING" id="1121117.SAMN02745977_01220"/>
<dbReference type="GO" id="GO:0046872">
    <property type="term" value="F:metal ion binding"/>
    <property type="evidence" value="ECO:0007669"/>
    <property type="project" value="TreeGrafter"/>
</dbReference>
<proteinExistence type="predicted"/>
<dbReference type="SMART" id="SM01118">
    <property type="entry name" value="CYTH"/>
    <property type="match status" value="1"/>
</dbReference>
<dbReference type="PROSITE" id="PS51707">
    <property type="entry name" value="CYTH"/>
    <property type="match status" value="1"/>
</dbReference>
<feature type="domain" description="CHAD" evidence="2">
    <location>
        <begin position="220"/>
        <end position="502"/>
    </location>
</feature>
<protein>
    <submittedName>
        <fullName evidence="3">Inorganic triphosphatase YgiF, contains CYTH and CHAD domains</fullName>
    </submittedName>
</protein>
<dbReference type="InterPro" id="IPR038186">
    <property type="entry name" value="CHAD_dom_sf"/>
</dbReference>
<name>A0A1H8FXL6_9BURK</name>
<dbReference type="PANTHER" id="PTHR39569">
    <property type="entry name" value="INORGANIC TRIPHOSPHATASE"/>
    <property type="match status" value="1"/>
</dbReference>
<sequence length="502" mass="57484">MNTEIELSLSLSPSHNAEFKRKVAKLLPQASKPVEQLLVSIYYDTPALDLAKRRMGLRLRKQGNQWIQTVKFGQKGGGGLNARTEVEHITHGQMLELANIGHVEARDFLCDDKIATRLQPTFATHITRTLWEVEDKKGNIVELALDVGHIECDGREHPVNEVEIELKRGDVEAVFTLALMLARNFALLPQQRSKAERGYRLFEQVPTTPVGAQDVKLDPEITPYEARRQVMLECLRQLQFNMVELGQHEDDMEFVHQARVAIRRMRSADKAFAALPTDSVWNQLEAKLQTLGQQLGEIRDRDVLVRETIAAVEPTLSDKLRLEPIKKRLMVQREALMQALREDLESPRIGMLLLQVLHWLHQDPPAEAAEGKLRPFTRDALNRRASSVDKLARRWYKLNEEQRHTLRKQVKKLRYTAEFFATLYDADKVKKYLSSQQAMQKVLGTMNDAAVCRHMLETLASQYPETAFAGGAVAGWYERIDLESSQRTEQALEALKEARPFW</sequence>
<accession>A0A1H8FXL6</accession>
<dbReference type="RefSeq" id="WP_091815077.1">
    <property type="nucleotide sequence ID" value="NZ_FOCW01000001.1"/>
</dbReference>
<dbReference type="AlphaFoldDB" id="A0A1H8FXL6"/>
<evidence type="ECO:0000313" key="4">
    <source>
        <dbReference type="Proteomes" id="UP000199531"/>
    </source>
</evidence>
<dbReference type="InterPro" id="IPR007899">
    <property type="entry name" value="CHAD_dom"/>
</dbReference>
<evidence type="ECO:0000259" key="1">
    <source>
        <dbReference type="PROSITE" id="PS51707"/>
    </source>
</evidence>
<dbReference type="EMBL" id="FOCW01000001">
    <property type="protein sequence ID" value="SEN36280.1"/>
    <property type="molecule type" value="Genomic_DNA"/>
</dbReference>
<dbReference type="Pfam" id="PF01928">
    <property type="entry name" value="CYTH"/>
    <property type="match status" value="1"/>
</dbReference>
<evidence type="ECO:0000259" key="2">
    <source>
        <dbReference type="PROSITE" id="PS51708"/>
    </source>
</evidence>
<gene>
    <name evidence="3" type="ORF">SAMN02745977_01220</name>
</gene>
<dbReference type="Proteomes" id="UP000199531">
    <property type="component" value="Unassembled WGS sequence"/>
</dbReference>
<dbReference type="SMART" id="SM00880">
    <property type="entry name" value="CHAD"/>
    <property type="match status" value="1"/>
</dbReference>
<dbReference type="CDD" id="cd07756">
    <property type="entry name" value="CYTH-like_Pase_CHAD"/>
    <property type="match status" value="1"/>
</dbReference>
<dbReference type="PROSITE" id="PS51708">
    <property type="entry name" value="CHAD"/>
    <property type="match status" value="1"/>
</dbReference>
<dbReference type="Pfam" id="PF05235">
    <property type="entry name" value="CHAD"/>
    <property type="match status" value="1"/>
</dbReference>
<feature type="domain" description="CYTH" evidence="1">
    <location>
        <begin position="2"/>
        <end position="205"/>
    </location>
</feature>
<organism evidence="3 4">
    <name type="scientific">Brachymonas denitrificans DSM 15123</name>
    <dbReference type="NCBI Taxonomy" id="1121117"/>
    <lineage>
        <taxon>Bacteria</taxon>
        <taxon>Pseudomonadati</taxon>
        <taxon>Pseudomonadota</taxon>
        <taxon>Betaproteobacteria</taxon>
        <taxon>Burkholderiales</taxon>
        <taxon>Comamonadaceae</taxon>
        <taxon>Brachymonas</taxon>
    </lineage>
</organism>